<feature type="signal peptide" evidence="2">
    <location>
        <begin position="1"/>
        <end position="27"/>
    </location>
</feature>
<gene>
    <name evidence="6" type="ORF">WMW72_10130</name>
</gene>
<feature type="compositionally biased region" description="Polar residues" evidence="1">
    <location>
        <begin position="119"/>
        <end position="130"/>
    </location>
</feature>
<feature type="domain" description="F5/8 type C" evidence="3">
    <location>
        <begin position="283"/>
        <end position="437"/>
    </location>
</feature>
<feature type="region of interest" description="Disordered" evidence="1">
    <location>
        <begin position="1347"/>
        <end position="1392"/>
    </location>
</feature>
<feature type="domain" description="F5/8 type C" evidence="3">
    <location>
        <begin position="120"/>
        <end position="246"/>
    </location>
</feature>
<dbReference type="Pfam" id="PF00754">
    <property type="entry name" value="F5_F8_type_C"/>
    <property type="match status" value="1"/>
</dbReference>
<dbReference type="Pfam" id="PF22124">
    <property type="entry name" value="Glyco_hydro_95_cat"/>
    <property type="match status" value="1"/>
</dbReference>
<dbReference type="PANTHER" id="PTHR31084:SF0">
    <property type="entry name" value="ALPHA-L-FUCOSIDASE 2"/>
    <property type="match status" value="1"/>
</dbReference>
<feature type="compositionally biased region" description="Low complexity" evidence="1">
    <location>
        <begin position="1348"/>
        <end position="1361"/>
    </location>
</feature>
<reference evidence="6 7" key="1">
    <citation type="submission" date="2024-04" db="EMBL/GenBank/DDBJ databases">
        <title>draft genome sequnece of Paenibacillus filicis.</title>
        <authorList>
            <person name="Kim D.-U."/>
        </authorList>
    </citation>
    <scope>NUCLEOTIDE SEQUENCE [LARGE SCALE GENOMIC DNA]</scope>
    <source>
        <strain evidence="6 7">KACC14197</strain>
    </source>
</reference>
<dbReference type="Proteomes" id="UP001469365">
    <property type="component" value="Unassembled WGS sequence"/>
</dbReference>
<dbReference type="Gene3D" id="2.60.120.260">
    <property type="entry name" value="Galactose-binding domain-like"/>
    <property type="match status" value="3"/>
</dbReference>
<dbReference type="CDD" id="cd00063">
    <property type="entry name" value="FN3"/>
    <property type="match status" value="1"/>
</dbReference>
<dbReference type="EMBL" id="JBBPCC010000005">
    <property type="protein sequence ID" value="MEK8128260.1"/>
    <property type="molecule type" value="Genomic_DNA"/>
</dbReference>
<dbReference type="InterPro" id="IPR036116">
    <property type="entry name" value="FN3_sf"/>
</dbReference>
<dbReference type="Pfam" id="PF22633">
    <property type="entry name" value="F5_F8_type_C_2"/>
    <property type="match status" value="1"/>
</dbReference>
<dbReference type="PANTHER" id="PTHR31084">
    <property type="entry name" value="ALPHA-L-FUCOSIDASE 2"/>
    <property type="match status" value="1"/>
</dbReference>
<keyword evidence="2" id="KW-0732">Signal</keyword>
<dbReference type="SMART" id="SM00060">
    <property type="entry name" value="FN3"/>
    <property type="match status" value="1"/>
</dbReference>
<feature type="region of interest" description="Disordered" evidence="1">
    <location>
        <begin position="119"/>
        <end position="146"/>
    </location>
</feature>
<dbReference type="InterPro" id="IPR054363">
    <property type="entry name" value="GH95_cat"/>
</dbReference>
<evidence type="ECO:0000259" key="5">
    <source>
        <dbReference type="PROSITE" id="PS51272"/>
    </source>
</evidence>
<dbReference type="InterPro" id="IPR013783">
    <property type="entry name" value="Ig-like_fold"/>
</dbReference>
<feature type="compositionally biased region" description="Polar residues" evidence="1">
    <location>
        <begin position="291"/>
        <end position="300"/>
    </location>
</feature>
<dbReference type="Pfam" id="PF00041">
    <property type="entry name" value="fn3"/>
    <property type="match status" value="1"/>
</dbReference>
<dbReference type="Gene3D" id="2.60.40.10">
    <property type="entry name" value="Immunoglobulins"/>
    <property type="match status" value="1"/>
</dbReference>
<evidence type="ECO:0000259" key="4">
    <source>
        <dbReference type="PROSITE" id="PS50853"/>
    </source>
</evidence>
<dbReference type="InterPro" id="IPR003961">
    <property type="entry name" value="FN3_dom"/>
</dbReference>
<proteinExistence type="predicted"/>
<dbReference type="Pfam" id="PF00395">
    <property type="entry name" value="SLH"/>
    <property type="match status" value="3"/>
</dbReference>
<dbReference type="InterPro" id="IPR008928">
    <property type="entry name" value="6-hairpin_glycosidase_sf"/>
</dbReference>
<dbReference type="SUPFAM" id="SSF49785">
    <property type="entry name" value="Galactose-binding domain-like"/>
    <property type="match status" value="3"/>
</dbReference>
<evidence type="ECO:0000259" key="3">
    <source>
        <dbReference type="PROSITE" id="PS50022"/>
    </source>
</evidence>
<feature type="chain" id="PRO_5046552825" evidence="2">
    <location>
        <begin position="28"/>
        <end position="1775"/>
    </location>
</feature>
<dbReference type="InterPro" id="IPR012341">
    <property type="entry name" value="6hp_glycosidase-like_sf"/>
</dbReference>
<accession>A0ABU9DHC3</accession>
<dbReference type="Gene3D" id="2.60.40.1180">
    <property type="entry name" value="Golgi alpha-mannosidase II"/>
    <property type="match status" value="1"/>
</dbReference>
<dbReference type="PROSITE" id="PS50022">
    <property type="entry name" value="FA58C_3"/>
    <property type="match status" value="2"/>
</dbReference>
<evidence type="ECO:0000313" key="6">
    <source>
        <dbReference type="EMBL" id="MEK8128260.1"/>
    </source>
</evidence>
<comment type="caution">
    <text evidence="6">The sequence shown here is derived from an EMBL/GenBank/DDBJ whole genome shotgun (WGS) entry which is preliminary data.</text>
</comment>
<dbReference type="InterPro" id="IPR000421">
    <property type="entry name" value="FA58C"/>
</dbReference>
<feature type="domain" description="SLH" evidence="5">
    <location>
        <begin position="1591"/>
        <end position="1654"/>
    </location>
</feature>
<feature type="domain" description="SLH" evidence="5">
    <location>
        <begin position="1720"/>
        <end position="1775"/>
    </location>
</feature>
<name>A0ABU9DHC3_9BACL</name>
<dbReference type="InterPro" id="IPR013780">
    <property type="entry name" value="Glyco_hydro_b"/>
</dbReference>
<dbReference type="InterPro" id="IPR008979">
    <property type="entry name" value="Galactose-bd-like_sf"/>
</dbReference>
<feature type="compositionally biased region" description="Gly residues" evidence="1">
    <location>
        <begin position="1362"/>
        <end position="1372"/>
    </location>
</feature>
<evidence type="ECO:0000256" key="1">
    <source>
        <dbReference type="SAM" id="MobiDB-lite"/>
    </source>
</evidence>
<dbReference type="SUPFAM" id="SSF48208">
    <property type="entry name" value="Six-hairpin glycosidases"/>
    <property type="match status" value="1"/>
</dbReference>
<dbReference type="PROSITE" id="PS50853">
    <property type="entry name" value="FN3"/>
    <property type="match status" value="1"/>
</dbReference>
<dbReference type="PROSITE" id="PS51272">
    <property type="entry name" value="SLH"/>
    <property type="match status" value="3"/>
</dbReference>
<dbReference type="Gene3D" id="1.50.10.10">
    <property type="match status" value="1"/>
</dbReference>
<sequence length="1775" mass="190336">MKTFKGIKRVSSLALALCLAGGGSVQAAPGAPVSVRPEDEWTKLQNVISKYYGEWNDTKYEGLFVTTMPKTALLGNGDIGVTSGGDGSSKTFYISKGDFWAYNGSPMPIGGLTIQKKAQVSQHQDPQKTSLAYRKPATSSADHSGFSASRAVNGEWASGYEGWVSPVGNPQWLAVDLGEAQTFNRFVVRHDAAARPNEVPNVTRSFKLQTSADGNAWTDAYTVTGNRETITDIILPAPVTARYVRLYVMQGTQETNDDSRQYPRARIGQFELYLNPDLAPQPPVTPAPGQSPASLTLNRPVTASGSHYTLTPDRAVNGAWSANSGYEGWTSGYHGDGQPGPWWLEVDLGQTKAFNRFVVRHDGAARPGETENNTKDFQLQARNTTDSVWENVYTVTGNSASTTDVKLEPGAAARYVRLHITAGTQGNTQNSVENPRARIGQFELFDEAAPGDNGGGPVGEAVKLYDLGHSSEISRYVVRLTRGQDVLVEASEDGSAWQTVGHTTGNTSTVVDVTTDSFTARYVRVTAGGEPVIAQASLFGVPGLVKSKPEGKLHEIQDILQAEIRTETDLGQLPLEMRTWTSAVNNVIVTELTSRSDAPVQLQAQVWAKAGNAQFPVTASRESNSAVVTRQTTIDSRDTNDVNAHISKAALAAKIIGANGVELAIDGEKGTGNLDFALAPGQTVYVVTGVGGGGRTYDYRGTLLQSAEPQVEALRLLDSINTPDAVQALHGKHLDWWKQFWLDSYVLMDTSDPRLDTLTKYYYAAQYVLGSSIREGKVAPGLYSLWHTTDGSQWSSDYHLNYNFIATFYGVNSSNRTWMGKPATDAILDYKENGLKNAASTEHLLHIGEGAHGAKVREFVEAKIAKGDFDPIHGIPDALLYPVSIGPWGMKLERSYSYYGQLLDAIFSSYPLIEYYNFTQDKAFLPVMYDYLKKSIALYEPWLEQEDGKFVLYSAYNEGSWGTNAAVDLALLKNALASAIQASEELNVDPDKREQWKHILEHLAPQPTAQYKGRTIFSLAEKHWNQDKWEDLSRPIPWDGNILPMESVIPGEQLGYYSSARDLQVAKDTIDVFVEEGIGGGKNGAWSQYNNFPKIFANAVNVRYPAESIVTNFAKTIEEQMQKNLTIKDDSDFHGAEKSGATEAINNMMLLSDQGIMKVFPNWLENRDASFARLREKGAFVVSSAYSGAERKVQHVEIVSEAGKTASIASPWAEGLHVVDANGKAVPARKGTAPHHEAEIVYTFDTVAGMTYRLLPGEGPDEPPVDTEAPAWPADSTVTASQVGSGSLTLSWTDAKDANAVTAYRVYRGDALLATVPAGVNRYEVTGLSSGTAYTFKIEAGDAAGNWSTAGPSVTVTTSSSGSGGESDGSGSGPAAPAAPEKPAPGPARPAGTIVAAEPKLDAATGLAAVTIGGEAWKQAAQASKRIKIEVPVQREAAGYTVILPAEALASGEPARDIELVTGAGTIRVSSQMWSTAEAAGKREIALSLRSLSAGSLDQAARTAVGGRPVLELTALIDGNAVAWSNPDHPVTVSVPYTPASGERASLEHLAVRLLGKAGELTPVPTGSYDPATGTVFWQTTQLGTYAVVHVHPAFGDLDSYDWAKHAVEVMAAKGVVTGTADGSYAPAEPVKRADFLLLLMRALGLNAKTEGDSAFSDVGADAYYAEAVAAARRLGIVSGTDQGGFLPEQPVTRQEMMTMMHRALTAAQKTLAAGTEADLAGYADESSLSSYARPSVAALVKSGLVEGDGQQLSPLASATRAEAAVLIYRVYNHR</sequence>
<organism evidence="6 7">
    <name type="scientific">Paenibacillus filicis</name>
    <dbReference type="NCBI Taxonomy" id="669464"/>
    <lineage>
        <taxon>Bacteria</taxon>
        <taxon>Bacillati</taxon>
        <taxon>Bacillota</taxon>
        <taxon>Bacilli</taxon>
        <taxon>Bacillales</taxon>
        <taxon>Paenibacillaceae</taxon>
        <taxon>Paenibacillus</taxon>
    </lineage>
</organism>
<feature type="domain" description="Fibronectin type-III" evidence="4">
    <location>
        <begin position="1274"/>
        <end position="1361"/>
    </location>
</feature>
<keyword evidence="7" id="KW-1185">Reference proteome</keyword>
<evidence type="ECO:0000313" key="7">
    <source>
        <dbReference type="Proteomes" id="UP001469365"/>
    </source>
</evidence>
<feature type="region of interest" description="Disordered" evidence="1">
    <location>
        <begin position="279"/>
        <end position="300"/>
    </location>
</feature>
<protein>
    <submittedName>
        <fullName evidence="6">Discoidin domain-containing protein</fullName>
    </submittedName>
</protein>
<feature type="domain" description="SLH" evidence="5">
    <location>
        <begin position="1655"/>
        <end position="1715"/>
    </location>
</feature>
<evidence type="ECO:0000256" key="2">
    <source>
        <dbReference type="SAM" id="SignalP"/>
    </source>
</evidence>
<dbReference type="InterPro" id="IPR001119">
    <property type="entry name" value="SLH_dom"/>
</dbReference>
<dbReference type="SUPFAM" id="SSF49265">
    <property type="entry name" value="Fibronectin type III"/>
    <property type="match status" value="1"/>
</dbReference>
<dbReference type="RefSeq" id="WP_341415325.1">
    <property type="nucleotide sequence ID" value="NZ_JBBPCC010000005.1"/>
</dbReference>